<dbReference type="SUPFAM" id="SSF161098">
    <property type="entry name" value="MetI-like"/>
    <property type="match status" value="1"/>
</dbReference>
<dbReference type="InterPro" id="IPR050366">
    <property type="entry name" value="BP-dependent_transpt_permease"/>
</dbReference>
<dbReference type="EMBL" id="JANGAC010000003">
    <property type="protein sequence ID" value="MCQ4922462.1"/>
    <property type="molecule type" value="Genomic_DNA"/>
</dbReference>
<protein>
    <submittedName>
        <fullName evidence="9">ABC transporter permease</fullName>
    </submittedName>
</protein>
<comment type="subcellular location">
    <subcellularLocation>
        <location evidence="1 7">Cell membrane</location>
        <topology evidence="1 7">Multi-pass membrane protein</topology>
    </subcellularLocation>
</comment>
<comment type="similarity">
    <text evidence="7">Belongs to the binding-protein-dependent transport system permease family.</text>
</comment>
<gene>
    <name evidence="9" type="ORF">NE686_05145</name>
</gene>
<dbReference type="InterPro" id="IPR025966">
    <property type="entry name" value="OppC_N"/>
</dbReference>
<feature type="transmembrane region" description="Helical" evidence="7">
    <location>
        <begin position="114"/>
        <end position="138"/>
    </location>
</feature>
<feature type="transmembrane region" description="Helical" evidence="7">
    <location>
        <begin position="17"/>
        <end position="36"/>
    </location>
</feature>
<dbReference type="Proteomes" id="UP001524478">
    <property type="component" value="Unassembled WGS sequence"/>
</dbReference>
<dbReference type="PROSITE" id="PS50928">
    <property type="entry name" value="ABC_TM1"/>
    <property type="match status" value="1"/>
</dbReference>
<dbReference type="CDD" id="cd06261">
    <property type="entry name" value="TM_PBP2"/>
    <property type="match status" value="1"/>
</dbReference>
<dbReference type="PANTHER" id="PTHR43386">
    <property type="entry name" value="OLIGOPEPTIDE TRANSPORT SYSTEM PERMEASE PROTEIN APPC"/>
    <property type="match status" value="1"/>
</dbReference>
<evidence type="ECO:0000256" key="6">
    <source>
        <dbReference type="ARBA" id="ARBA00023136"/>
    </source>
</evidence>
<dbReference type="RefSeq" id="WP_256310709.1">
    <property type="nucleotide sequence ID" value="NZ_JANGAC010000003.1"/>
</dbReference>
<comment type="caution">
    <text evidence="9">The sequence shown here is derived from an EMBL/GenBank/DDBJ whole genome shotgun (WGS) entry which is preliminary data.</text>
</comment>
<proteinExistence type="inferred from homology"/>
<dbReference type="Pfam" id="PF12911">
    <property type="entry name" value="OppC_N"/>
    <property type="match status" value="1"/>
</dbReference>
<keyword evidence="5 7" id="KW-1133">Transmembrane helix</keyword>
<keyword evidence="3" id="KW-1003">Cell membrane</keyword>
<evidence type="ECO:0000256" key="7">
    <source>
        <dbReference type="RuleBase" id="RU363032"/>
    </source>
</evidence>
<evidence type="ECO:0000313" key="10">
    <source>
        <dbReference type="Proteomes" id="UP001524478"/>
    </source>
</evidence>
<evidence type="ECO:0000259" key="8">
    <source>
        <dbReference type="PROSITE" id="PS50928"/>
    </source>
</evidence>
<feature type="transmembrane region" description="Helical" evidence="7">
    <location>
        <begin position="248"/>
        <end position="268"/>
    </location>
</feature>
<reference evidence="9 10" key="1">
    <citation type="submission" date="2022-06" db="EMBL/GenBank/DDBJ databases">
        <title>Isolation of gut microbiota from human fecal samples.</title>
        <authorList>
            <person name="Pamer E.G."/>
            <person name="Barat B."/>
            <person name="Waligurski E."/>
            <person name="Medina S."/>
            <person name="Paddock L."/>
            <person name="Mostad J."/>
        </authorList>
    </citation>
    <scope>NUCLEOTIDE SEQUENCE [LARGE SCALE GENOMIC DNA]</scope>
    <source>
        <strain evidence="9 10">DFI.7.95</strain>
    </source>
</reference>
<evidence type="ECO:0000313" key="9">
    <source>
        <dbReference type="EMBL" id="MCQ4922462.1"/>
    </source>
</evidence>
<feature type="transmembrane region" description="Helical" evidence="7">
    <location>
        <begin position="81"/>
        <end position="108"/>
    </location>
</feature>
<keyword evidence="10" id="KW-1185">Reference proteome</keyword>
<feature type="transmembrane region" description="Helical" evidence="7">
    <location>
        <begin position="192"/>
        <end position="212"/>
    </location>
</feature>
<feature type="domain" description="ABC transmembrane type-1" evidence="8">
    <location>
        <begin position="79"/>
        <end position="268"/>
    </location>
</feature>
<accession>A0ABT1S7Y6</accession>
<dbReference type="InterPro" id="IPR000515">
    <property type="entry name" value="MetI-like"/>
</dbReference>
<dbReference type="PANTHER" id="PTHR43386:SF1">
    <property type="entry name" value="D,D-DIPEPTIDE TRANSPORT SYSTEM PERMEASE PROTEIN DDPC-RELATED"/>
    <property type="match status" value="1"/>
</dbReference>
<dbReference type="Pfam" id="PF00528">
    <property type="entry name" value="BPD_transp_1"/>
    <property type="match status" value="1"/>
</dbReference>
<keyword evidence="2 7" id="KW-0813">Transport</keyword>
<keyword evidence="4 7" id="KW-0812">Transmembrane</keyword>
<keyword evidence="6 7" id="KW-0472">Membrane</keyword>
<evidence type="ECO:0000256" key="4">
    <source>
        <dbReference type="ARBA" id="ARBA00022692"/>
    </source>
</evidence>
<evidence type="ECO:0000256" key="3">
    <source>
        <dbReference type="ARBA" id="ARBA00022475"/>
    </source>
</evidence>
<evidence type="ECO:0000256" key="5">
    <source>
        <dbReference type="ARBA" id="ARBA00022989"/>
    </source>
</evidence>
<organism evidence="9 10">
    <name type="scientific">Tissierella carlieri</name>
    <dbReference type="NCBI Taxonomy" id="689904"/>
    <lineage>
        <taxon>Bacteria</taxon>
        <taxon>Bacillati</taxon>
        <taxon>Bacillota</taxon>
        <taxon>Tissierellia</taxon>
        <taxon>Tissierellales</taxon>
        <taxon>Tissierellaceae</taxon>
        <taxon>Tissierella</taxon>
    </lineage>
</organism>
<dbReference type="Gene3D" id="1.10.3720.10">
    <property type="entry name" value="MetI-like"/>
    <property type="match status" value="1"/>
</dbReference>
<name>A0ABT1S7Y6_9FIRM</name>
<dbReference type="InterPro" id="IPR035906">
    <property type="entry name" value="MetI-like_sf"/>
</dbReference>
<evidence type="ECO:0000256" key="2">
    <source>
        <dbReference type="ARBA" id="ARBA00022448"/>
    </source>
</evidence>
<sequence length="282" mass="30727">MNSSPAKEFFQSSWKNINFMVGLLILISVVILAIFAEEIAPFPFDEAHKEAVLQGPSRTYWFGTDDFGRDMFSRIINGTRITLKVALLGAAIQLTLGVTIGLISGFFGGVVDKILMFIVDVTWCIPGTILALAVVTILGKGLTNSIIAISLVNWASYARTVRAKTMALKNMAFIETGIAFGEKPMALMFRYILPNVIPSLIVLVSMNLPGTIMSTTTLSFLGLGSQPPSPDWGLAIAQGMKYINRAQWMSIFPGLALVYTVLGFNLLGEGLRDLLDPRLNSQ</sequence>
<evidence type="ECO:0000256" key="1">
    <source>
        <dbReference type="ARBA" id="ARBA00004651"/>
    </source>
</evidence>